<feature type="region of interest" description="Disordered" evidence="1">
    <location>
        <begin position="79"/>
        <end position="117"/>
    </location>
</feature>
<reference evidence="3" key="1">
    <citation type="submission" date="2003-08" db="EMBL/GenBank/DDBJ databases">
        <authorList>
            <person name="Birren B."/>
            <person name="Nusbaum C."/>
            <person name="Abebe A."/>
            <person name="Abouelleil A."/>
            <person name="Adekoya E."/>
            <person name="Ait-zahra M."/>
            <person name="Allen N."/>
            <person name="Allen T."/>
            <person name="An P."/>
            <person name="Anderson M."/>
            <person name="Anderson S."/>
            <person name="Arachchi H."/>
            <person name="Armbruster J."/>
            <person name="Bachantsang P."/>
            <person name="Baldwin J."/>
            <person name="Barry A."/>
            <person name="Bayul T."/>
            <person name="Blitshsteyn B."/>
            <person name="Bloom T."/>
            <person name="Blye J."/>
            <person name="Boguslavskiy L."/>
            <person name="Borowsky M."/>
            <person name="Boukhgalter B."/>
            <person name="Brunache A."/>
            <person name="Butler J."/>
            <person name="Calixte N."/>
            <person name="Calvo S."/>
            <person name="Camarata J."/>
            <person name="Campo K."/>
            <person name="Chang J."/>
            <person name="Cheshatsang Y."/>
            <person name="Citroen M."/>
            <person name="Collymore A."/>
            <person name="Considine T."/>
            <person name="Cook A."/>
            <person name="Cooke P."/>
            <person name="Corum B."/>
            <person name="Cuomo C."/>
            <person name="David R."/>
            <person name="Dawoe T."/>
            <person name="Degray S."/>
            <person name="Dodge S."/>
            <person name="Dooley K."/>
            <person name="Dorje P."/>
            <person name="Dorjee K."/>
            <person name="Dorris L."/>
            <person name="Duffey N."/>
            <person name="Dupes A."/>
            <person name="Elkins T."/>
            <person name="Engels R."/>
            <person name="Erickson J."/>
            <person name="Farina A."/>
            <person name="Faro S."/>
            <person name="Ferreira P."/>
            <person name="Fischer H."/>
            <person name="Fitzgerald M."/>
            <person name="Foley K."/>
            <person name="Gage D."/>
            <person name="Galagan J."/>
            <person name="Gearin G."/>
            <person name="Gnerre S."/>
            <person name="Gnirke A."/>
            <person name="Goyette A."/>
            <person name="Graham J."/>
            <person name="Grandbois E."/>
            <person name="Gyaltsen K."/>
            <person name="Hafez N."/>
            <person name="Hagopian D."/>
            <person name="Hagos B."/>
            <person name="Hall J."/>
            <person name="Hatcher B."/>
            <person name="Heller A."/>
            <person name="Higgins H."/>
            <person name="Honan T."/>
            <person name="Horn A."/>
            <person name="Houde N."/>
            <person name="Hughes L."/>
            <person name="Hulme W."/>
            <person name="Husby E."/>
            <person name="Iliev I."/>
            <person name="Jaffe D."/>
            <person name="Jones C."/>
            <person name="Kamal M."/>
            <person name="Kamat A."/>
            <person name="Kamvysselis M."/>
            <person name="Karlsson E."/>
            <person name="Kells C."/>
            <person name="Kieu A."/>
            <person name="Kisner P."/>
            <person name="Kodira C."/>
            <person name="Kulbokas E."/>
            <person name="Labutti K."/>
            <person name="Lama D."/>
            <person name="Landers T."/>
            <person name="Leger J."/>
            <person name="Levine S."/>
            <person name="Lewis D."/>
            <person name="Lewis T."/>
            <person name="Lindblad-toh K."/>
            <person name="Liu X."/>
            <person name="Lokyitsang T."/>
            <person name="Lokyitsang Y."/>
            <person name="Lucien O."/>
            <person name="Lui A."/>
            <person name="Ma L.J."/>
            <person name="Mabbitt R."/>
            <person name="Macdonald J."/>
            <person name="Maclean C."/>
            <person name="Major J."/>
            <person name="Manning J."/>
            <person name="Marabella R."/>
            <person name="Maru K."/>
            <person name="Matthews C."/>
            <person name="Mauceli E."/>
            <person name="Mccarthy M."/>
            <person name="Mcdonough S."/>
            <person name="Mcghee T."/>
            <person name="Meldrim J."/>
            <person name="Meneus L."/>
            <person name="Mesirov J."/>
            <person name="Mihalev A."/>
            <person name="Mihova T."/>
            <person name="Mikkelsen T."/>
            <person name="Mlenga V."/>
            <person name="Moru K."/>
            <person name="Mozes J."/>
            <person name="Mulrain L."/>
            <person name="Munson G."/>
            <person name="Naylor J."/>
            <person name="Newes C."/>
            <person name="Nguyen C."/>
            <person name="Nguyen N."/>
            <person name="Nguyen T."/>
            <person name="Nicol R."/>
            <person name="Nielsen C."/>
            <person name="Nizzari M."/>
            <person name="Norbu C."/>
            <person name="Norbu N."/>
            <person name="O'donnell P."/>
            <person name="Okoawo O."/>
            <person name="O'leary S."/>
            <person name="Omotosho B."/>
            <person name="O'neill K."/>
            <person name="Osman S."/>
            <person name="Parker S."/>
            <person name="Perrin D."/>
            <person name="Phunkhang P."/>
            <person name="Piqani B."/>
            <person name="Purcell S."/>
            <person name="Rachupka T."/>
            <person name="Ramasamy U."/>
            <person name="Rameau R."/>
            <person name="Ray V."/>
            <person name="Raymond C."/>
            <person name="Retta R."/>
            <person name="Richardson S."/>
            <person name="Rise C."/>
            <person name="Rodriguez J."/>
            <person name="Rogers J."/>
            <person name="Rogov P."/>
            <person name="Rutman M."/>
            <person name="Schupbach R."/>
            <person name="Seaman C."/>
            <person name="Settipalli S."/>
            <person name="Sharpe T."/>
            <person name="Sheridan J."/>
            <person name="Sherpa N."/>
            <person name="Shi J."/>
            <person name="Smirnov S."/>
            <person name="Smith C."/>
            <person name="Sougnez C."/>
            <person name="Spencer B."/>
            <person name="Stalker J."/>
            <person name="Stange-thomann N."/>
            <person name="Stavropoulos S."/>
            <person name="Stetson K."/>
            <person name="Stone C."/>
            <person name="Stone S."/>
            <person name="Stubbs M."/>
            <person name="Talamas J."/>
            <person name="Tchuinga P."/>
            <person name="Tenzing P."/>
            <person name="Tesfaye S."/>
            <person name="Theodore J."/>
            <person name="Thoulutsang Y."/>
            <person name="Topham K."/>
            <person name="Towey S."/>
            <person name="Tsamla T."/>
            <person name="Tsomo N."/>
            <person name="Vallee D."/>
            <person name="Vassiliev H."/>
            <person name="Venkataraman V."/>
            <person name="Vinson J."/>
            <person name="Vo A."/>
            <person name="Wade C."/>
            <person name="Wang S."/>
            <person name="Wangchuk T."/>
            <person name="Wangdi T."/>
            <person name="Whittaker C."/>
            <person name="Wilkinson J."/>
            <person name="Wu Y."/>
            <person name="Wyman D."/>
            <person name="Yadav S."/>
            <person name="Yang S."/>
            <person name="Yang X."/>
            <person name="Yeager S."/>
            <person name="Yee E."/>
            <person name="Young G."/>
            <person name="Zainoun J."/>
            <person name="Zembeck L."/>
            <person name="Zimmer A."/>
            <person name="Zody M."/>
            <person name="Lander E."/>
        </authorList>
    </citation>
    <scope>NUCLEOTIDE SEQUENCE [LARGE SCALE GENOMIC DNA]</scope>
</reference>
<accession>H2Z860</accession>
<evidence type="ECO:0000313" key="2">
    <source>
        <dbReference type="Ensembl" id="ENSCSAVP00000013772.1"/>
    </source>
</evidence>
<dbReference type="AlphaFoldDB" id="H2Z860"/>
<name>H2Z860_CIOSA</name>
<dbReference type="Proteomes" id="UP000007875">
    <property type="component" value="Unassembled WGS sequence"/>
</dbReference>
<organism evidence="2 3">
    <name type="scientific">Ciona savignyi</name>
    <name type="common">Pacific transparent sea squirt</name>
    <dbReference type="NCBI Taxonomy" id="51511"/>
    <lineage>
        <taxon>Eukaryota</taxon>
        <taxon>Metazoa</taxon>
        <taxon>Chordata</taxon>
        <taxon>Tunicata</taxon>
        <taxon>Ascidiacea</taxon>
        <taxon>Phlebobranchia</taxon>
        <taxon>Cionidae</taxon>
        <taxon>Ciona</taxon>
    </lineage>
</organism>
<sequence length="191" mass="22343">MSRKKKLFDHRRQSGFTAEPKWSYFKNLSFLDEFMQPRRSDITISPRAMTDVIVYAPFSEPHNDEDEEQQGEIVNYTDEALPSESRSSVVKRRLHTPIGRPSSSLMRQKKRKKMTMSDVDFEEGYDEMTQGGSAQYTEPMKEDSIPSLYARVVEVRLEEIPKNIHKAFFEISAILEKYEREENGFGEERSD</sequence>
<dbReference type="InParanoid" id="H2Z860"/>
<dbReference type="HOGENOM" id="CLU_1420998_0_0_1"/>
<reference evidence="2" key="3">
    <citation type="submission" date="2025-09" db="UniProtKB">
        <authorList>
            <consortium name="Ensembl"/>
        </authorList>
    </citation>
    <scope>IDENTIFICATION</scope>
</reference>
<evidence type="ECO:0000256" key="1">
    <source>
        <dbReference type="SAM" id="MobiDB-lite"/>
    </source>
</evidence>
<evidence type="ECO:0000313" key="3">
    <source>
        <dbReference type="Proteomes" id="UP000007875"/>
    </source>
</evidence>
<proteinExistence type="predicted"/>
<protein>
    <submittedName>
        <fullName evidence="2">Uncharacterized protein</fullName>
    </submittedName>
</protein>
<reference evidence="2" key="2">
    <citation type="submission" date="2025-08" db="UniProtKB">
        <authorList>
            <consortium name="Ensembl"/>
        </authorList>
    </citation>
    <scope>IDENTIFICATION</scope>
</reference>
<keyword evidence="3" id="KW-1185">Reference proteome</keyword>
<dbReference type="Ensembl" id="ENSCSAVT00000013931.1">
    <property type="protein sequence ID" value="ENSCSAVP00000013772.1"/>
    <property type="gene ID" value="ENSCSAVG00000008077.1"/>
</dbReference>